<organism evidence="1">
    <name type="scientific">Ammonifex degensii</name>
    <dbReference type="NCBI Taxonomy" id="42838"/>
    <lineage>
        <taxon>Bacteria</taxon>
        <taxon>Bacillati</taxon>
        <taxon>Bacillota</taxon>
        <taxon>Clostridia</taxon>
        <taxon>Thermoanaerobacterales</taxon>
        <taxon>Thermoanaerobacteraceae</taxon>
        <taxon>Ammonifex</taxon>
    </lineage>
</organism>
<evidence type="ECO:0000313" key="1">
    <source>
        <dbReference type="EMBL" id="HDW51132.1"/>
    </source>
</evidence>
<accession>A0A7C1IZ63</accession>
<reference evidence="1" key="1">
    <citation type="journal article" date="2020" name="mSystems">
        <title>Genome- and Community-Level Interaction Insights into Carbon Utilization and Element Cycling Functions of Hydrothermarchaeota in Hydrothermal Sediment.</title>
        <authorList>
            <person name="Zhou Z."/>
            <person name="Liu Y."/>
            <person name="Xu W."/>
            <person name="Pan J."/>
            <person name="Luo Z.H."/>
            <person name="Li M."/>
        </authorList>
    </citation>
    <scope>NUCLEOTIDE SEQUENCE [LARGE SCALE GENOMIC DNA]</scope>
    <source>
        <strain evidence="1">SpSt-301</strain>
    </source>
</reference>
<sequence>MGNCCRLITILLDPWDVEVIARYLKMSGTDFLDTFCRYDFGAASHWPLIWLKHAEKGFCAFMLLDGKCSIYPVRPRNCRTYPIARAVKIDAGTEIPHLTERFFLMVERNRQCLGHEGERVWTVREWLAETDAFKYYEFSDLYLSLVHYATESLNCRAWLTPVTARILMPLLFTPDLLRSKLGISEELMDHETFYRRRLKAARVILTEMAAIFGFGPLADQLSANQEIPFAARIRQLVLCDA</sequence>
<dbReference type="PANTHER" id="PTHR35866:SF1">
    <property type="entry name" value="YKGJ FAMILY CYSTEINE CLUSTER PROTEIN"/>
    <property type="match status" value="1"/>
</dbReference>
<dbReference type="AlphaFoldDB" id="A0A7C1IZ63"/>
<dbReference type="PANTHER" id="PTHR35866">
    <property type="entry name" value="PUTATIVE-RELATED"/>
    <property type="match status" value="1"/>
</dbReference>
<proteinExistence type="predicted"/>
<dbReference type="InterPro" id="IPR005358">
    <property type="entry name" value="Puta_zinc/iron-chelating_dom"/>
</dbReference>
<dbReference type="EMBL" id="DSMV01000001">
    <property type="protein sequence ID" value="HDW51132.1"/>
    <property type="molecule type" value="Genomic_DNA"/>
</dbReference>
<name>A0A7C1IZ63_9THEO</name>
<dbReference type="Pfam" id="PF03692">
    <property type="entry name" value="CxxCxxCC"/>
    <property type="match status" value="1"/>
</dbReference>
<comment type="caution">
    <text evidence="1">The sequence shown here is derived from an EMBL/GenBank/DDBJ whole genome shotgun (WGS) entry which is preliminary data.</text>
</comment>
<protein>
    <submittedName>
        <fullName evidence="1">YkgJ family cysteine cluster protein</fullName>
    </submittedName>
</protein>
<gene>
    <name evidence="1" type="ORF">ENQ35_00015</name>
</gene>